<name>A0A6J0HRS9_9PASS</name>
<feature type="transmembrane region" description="Helical" evidence="1">
    <location>
        <begin position="6"/>
        <end position="29"/>
    </location>
</feature>
<organism evidence="2 3">
    <name type="scientific">Lepidothrix coronata</name>
    <name type="common">blue-crowned manakin</name>
    <dbReference type="NCBI Taxonomy" id="321398"/>
    <lineage>
        <taxon>Eukaryota</taxon>
        <taxon>Metazoa</taxon>
        <taxon>Chordata</taxon>
        <taxon>Craniata</taxon>
        <taxon>Vertebrata</taxon>
        <taxon>Euteleostomi</taxon>
        <taxon>Archelosauria</taxon>
        <taxon>Archosauria</taxon>
        <taxon>Dinosauria</taxon>
        <taxon>Saurischia</taxon>
        <taxon>Theropoda</taxon>
        <taxon>Coelurosauria</taxon>
        <taxon>Aves</taxon>
        <taxon>Neognathae</taxon>
        <taxon>Neoaves</taxon>
        <taxon>Telluraves</taxon>
        <taxon>Australaves</taxon>
        <taxon>Passeriformes</taxon>
        <taxon>Pipridae</taxon>
        <taxon>Lepidothrix</taxon>
    </lineage>
</organism>
<keyword evidence="1 3" id="KW-0812">Transmembrane</keyword>
<keyword evidence="1" id="KW-0472">Membrane</keyword>
<evidence type="ECO:0000313" key="2">
    <source>
        <dbReference type="Proteomes" id="UP000504624"/>
    </source>
</evidence>
<gene>
    <name evidence="3" type="primary">LOC108500440</name>
</gene>
<dbReference type="GeneID" id="108500440"/>
<evidence type="ECO:0000313" key="3">
    <source>
        <dbReference type="RefSeq" id="XP_017676850.1"/>
    </source>
</evidence>
<evidence type="ECO:0000256" key="1">
    <source>
        <dbReference type="SAM" id="Phobius"/>
    </source>
</evidence>
<dbReference type="RefSeq" id="XP_017676850.1">
    <property type="nucleotide sequence ID" value="XM_017821361.1"/>
</dbReference>
<dbReference type="OrthoDB" id="9393876at2759"/>
<accession>A0A6J0HRS9</accession>
<keyword evidence="1" id="KW-1133">Transmembrane helix</keyword>
<sequence>MNSREILYMSLAFISGILLTVLVFAIIYLSRKNCKKSHQNLQGEVCFQAAPGERARNTQNEVTYSTLVFQRSQTPLAV</sequence>
<keyword evidence="2" id="KW-1185">Reference proteome</keyword>
<reference evidence="3" key="1">
    <citation type="submission" date="2025-08" db="UniProtKB">
        <authorList>
            <consortium name="RefSeq"/>
        </authorList>
    </citation>
    <scope>IDENTIFICATION</scope>
</reference>
<protein>
    <submittedName>
        <fullName evidence="3">Transmembrane protein C1orf162 homolog</fullName>
    </submittedName>
</protein>
<proteinExistence type="predicted"/>
<dbReference type="AlphaFoldDB" id="A0A6J0HRS9"/>
<dbReference type="Proteomes" id="UP000504624">
    <property type="component" value="Unplaced"/>
</dbReference>